<dbReference type="SUPFAM" id="SSF101744">
    <property type="entry name" value="Rof/RNase P subunit-like"/>
    <property type="match status" value="1"/>
</dbReference>
<gene>
    <name evidence="1" type="ORF">EJV47_03275</name>
</gene>
<dbReference type="Proteomes" id="UP000282184">
    <property type="component" value="Unassembled WGS sequence"/>
</dbReference>
<evidence type="ECO:0000313" key="1">
    <source>
        <dbReference type="EMBL" id="RTQ53769.1"/>
    </source>
</evidence>
<dbReference type="AlphaFoldDB" id="A0A3S0JHQ9"/>
<protein>
    <recommendedName>
        <fullName evidence="3">Rho-binding antiterminator</fullName>
    </recommendedName>
</protein>
<sequence>MSTYRPISCNFYDELEARATLRQPCLIVYRPDNGPAESTVTGIIDTLYIRDKVEYLRLTDGFELRLDWLVSVDGRELAGYC</sequence>
<organism evidence="1 2">
    <name type="scientific">Hymenobacter gummosus</name>
    <dbReference type="NCBI Taxonomy" id="1776032"/>
    <lineage>
        <taxon>Bacteria</taxon>
        <taxon>Pseudomonadati</taxon>
        <taxon>Bacteroidota</taxon>
        <taxon>Cytophagia</taxon>
        <taxon>Cytophagales</taxon>
        <taxon>Hymenobacteraceae</taxon>
        <taxon>Hymenobacter</taxon>
    </lineage>
</organism>
<dbReference type="Gene3D" id="2.30.30.400">
    <property type="entry name" value="Rof-like"/>
    <property type="match status" value="1"/>
</dbReference>
<dbReference type="RefSeq" id="WP_126691696.1">
    <property type="nucleotide sequence ID" value="NZ_RXOF01000001.1"/>
</dbReference>
<dbReference type="EMBL" id="RXOF01000001">
    <property type="protein sequence ID" value="RTQ53769.1"/>
    <property type="molecule type" value="Genomic_DNA"/>
</dbReference>
<evidence type="ECO:0008006" key="3">
    <source>
        <dbReference type="Google" id="ProtNLM"/>
    </source>
</evidence>
<evidence type="ECO:0000313" key="2">
    <source>
        <dbReference type="Proteomes" id="UP000282184"/>
    </source>
</evidence>
<proteinExistence type="predicted"/>
<reference evidence="1 2" key="1">
    <citation type="submission" date="2018-12" db="EMBL/GenBank/DDBJ databases">
        <title>Hymenobacter gummosus sp. nov., isolated from a spring.</title>
        <authorList>
            <person name="Nie L."/>
        </authorList>
    </citation>
    <scope>NUCLEOTIDE SEQUENCE [LARGE SCALE GENOMIC DNA]</scope>
    <source>
        <strain evidence="1 2">KCTC 52166</strain>
    </source>
</reference>
<name>A0A3S0JHQ9_9BACT</name>
<dbReference type="OrthoDB" id="5344363at2"/>
<keyword evidence="2" id="KW-1185">Reference proteome</keyword>
<comment type="caution">
    <text evidence="1">The sequence shown here is derived from an EMBL/GenBank/DDBJ whole genome shotgun (WGS) entry which is preliminary data.</text>
</comment>
<dbReference type="InterPro" id="IPR038626">
    <property type="entry name" value="Rof-like_sf"/>
</dbReference>
<accession>A0A3S0JHQ9</accession>
<dbReference type="InterPro" id="IPR023534">
    <property type="entry name" value="Rof/RNase_P-like"/>
</dbReference>